<accession>A0A9E5MQ43</accession>
<dbReference type="InterPro" id="IPR044691">
    <property type="entry name" value="DCC1_Trx"/>
</dbReference>
<dbReference type="EMBL" id="JAAONZ010000027">
    <property type="protein sequence ID" value="NHO68273.1"/>
    <property type="molecule type" value="Genomic_DNA"/>
</dbReference>
<organism evidence="1 2">
    <name type="scientific">Pseudomaricurvus hydrocarbonicus</name>
    <dbReference type="NCBI Taxonomy" id="1470433"/>
    <lineage>
        <taxon>Bacteria</taxon>
        <taxon>Pseudomonadati</taxon>
        <taxon>Pseudomonadota</taxon>
        <taxon>Gammaproteobacteria</taxon>
        <taxon>Cellvibrionales</taxon>
        <taxon>Cellvibrionaceae</taxon>
        <taxon>Pseudomaricurvus</taxon>
    </lineage>
</organism>
<gene>
    <name evidence="1" type="ORF">G8770_22205</name>
</gene>
<proteinExistence type="predicted"/>
<protein>
    <submittedName>
        <fullName evidence="1">DUF393 domain-containing protein</fullName>
    </submittedName>
</protein>
<dbReference type="PANTHER" id="PTHR34290">
    <property type="entry name" value="SI:CH73-390P7.2"/>
    <property type="match status" value="1"/>
</dbReference>
<name>A0A9E5MQ43_9GAMM</name>
<dbReference type="Pfam" id="PF04134">
    <property type="entry name" value="DCC1-like"/>
    <property type="match status" value="1"/>
</dbReference>
<dbReference type="GO" id="GO:0015035">
    <property type="term" value="F:protein-disulfide reductase activity"/>
    <property type="evidence" value="ECO:0007669"/>
    <property type="project" value="InterPro"/>
</dbReference>
<reference evidence="1" key="1">
    <citation type="submission" date="2020-03" db="EMBL/GenBank/DDBJ databases">
        <authorList>
            <person name="Guo F."/>
        </authorList>
    </citation>
    <scope>NUCLEOTIDE SEQUENCE</scope>
    <source>
        <strain evidence="1">JCM 30134</strain>
    </source>
</reference>
<keyword evidence="2" id="KW-1185">Reference proteome</keyword>
<comment type="caution">
    <text evidence="1">The sequence shown here is derived from an EMBL/GenBank/DDBJ whole genome shotgun (WGS) entry which is preliminary data.</text>
</comment>
<dbReference type="PANTHER" id="PTHR34290:SF2">
    <property type="entry name" value="OS04G0668800 PROTEIN"/>
    <property type="match status" value="1"/>
</dbReference>
<dbReference type="InterPro" id="IPR007263">
    <property type="entry name" value="DCC1-like"/>
</dbReference>
<sequence>MKTLTLFYDSRCPLCALEMQALAARDTQQKLQLVDIWQPGFADRYPAIDPAAANRLLHALDERGNLLLGLDVTARAWSLVGITRYNWLRWPLIKPVADVGYRLFARHRYSLSRLLTGKARLCDSDQCKPGAGQ</sequence>
<dbReference type="Proteomes" id="UP000787472">
    <property type="component" value="Unassembled WGS sequence"/>
</dbReference>
<dbReference type="AlphaFoldDB" id="A0A9E5MQ43"/>
<evidence type="ECO:0000313" key="2">
    <source>
        <dbReference type="Proteomes" id="UP000787472"/>
    </source>
</evidence>
<evidence type="ECO:0000313" key="1">
    <source>
        <dbReference type="EMBL" id="NHO68273.1"/>
    </source>
</evidence>
<dbReference type="RefSeq" id="WP_167192121.1">
    <property type="nucleotide sequence ID" value="NZ_JAAONZ010000027.1"/>
</dbReference>